<keyword evidence="1" id="KW-1185">Reference proteome</keyword>
<dbReference type="AlphaFoldDB" id="A0A0M3I3S8"/>
<name>A0A0M3I3S8_ASCLU</name>
<dbReference type="WBParaSite" id="ALUE_0001133901-mRNA-1">
    <property type="protein sequence ID" value="ALUE_0001133901-mRNA-1"/>
    <property type="gene ID" value="ALUE_0001133901"/>
</dbReference>
<sequence>MEEKKKREIETLGHSTCRCLQSNAKDYERPFPGILNFRMHLFVYLTSDRFEGLSYRDNPMSTQLAMKMATVAVEKLELFFYGERNIWENDDLLLTWFLGSRQVYKSWIMSRDGRLNCTAARHPFHI</sequence>
<accession>A0A0M3I3S8</accession>
<evidence type="ECO:0000313" key="1">
    <source>
        <dbReference type="Proteomes" id="UP000036681"/>
    </source>
</evidence>
<organism evidence="1 2">
    <name type="scientific">Ascaris lumbricoides</name>
    <name type="common">Giant roundworm</name>
    <dbReference type="NCBI Taxonomy" id="6252"/>
    <lineage>
        <taxon>Eukaryota</taxon>
        <taxon>Metazoa</taxon>
        <taxon>Ecdysozoa</taxon>
        <taxon>Nematoda</taxon>
        <taxon>Chromadorea</taxon>
        <taxon>Rhabditida</taxon>
        <taxon>Spirurina</taxon>
        <taxon>Ascaridomorpha</taxon>
        <taxon>Ascaridoidea</taxon>
        <taxon>Ascarididae</taxon>
        <taxon>Ascaris</taxon>
    </lineage>
</organism>
<evidence type="ECO:0000313" key="2">
    <source>
        <dbReference type="WBParaSite" id="ALUE_0001133901-mRNA-1"/>
    </source>
</evidence>
<protein>
    <submittedName>
        <fullName evidence="2">FERM domain-containing protein</fullName>
    </submittedName>
</protein>
<proteinExistence type="predicted"/>
<dbReference type="Proteomes" id="UP000036681">
    <property type="component" value="Unplaced"/>
</dbReference>
<reference evidence="2" key="1">
    <citation type="submission" date="2017-02" db="UniProtKB">
        <authorList>
            <consortium name="WormBaseParasite"/>
        </authorList>
    </citation>
    <scope>IDENTIFICATION</scope>
</reference>